<reference evidence="3 4" key="1">
    <citation type="submission" date="2019-03" db="EMBL/GenBank/DDBJ databases">
        <title>Genomic Encyclopedia of Archaeal and Bacterial Type Strains, Phase II (KMG-II): from individual species to whole genera.</title>
        <authorList>
            <person name="Goeker M."/>
        </authorList>
    </citation>
    <scope>NUCLEOTIDE SEQUENCE [LARGE SCALE GENOMIC DNA]</scope>
    <source>
        <strain evidence="3 4">DSM 19034</strain>
    </source>
</reference>
<dbReference type="PROSITE" id="PS51257">
    <property type="entry name" value="PROKAR_LIPOPROTEIN"/>
    <property type="match status" value="1"/>
</dbReference>
<dbReference type="AlphaFoldDB" id="A0A4R6IDS7"/>
<keyword evidence="4" id="KW-1185">Reference proteome</keyword>
<evidence type="ECO:0000313" key="3">
    <source>
        <dbReference type="EMBL" id="TDO20104.1"/>
    </source>
</evidence>
<dbReference type="Proteomes" id="UP000295499">
    <property type="component" value="Unassembled WGS sequence"/>
</dbReference>
<dbReference type="RefSeq" id="WP_133558410.1">
    <property type="nucleotide sequence ID" value="NZ_SNWM01000005.1"/>
</dbReference>
<comment type="caution">
    <text evidence="3">The sequence shown here is derived from an EMBL/GenBank/DDBJ whole genome shotgun (WGS) entry which is preliminary data.</text>
</comment>
<proteinExistence type="predicted"/>
<protein>
    <recommendedName>
        <fullName evidence="5">Entericidin</fullName>
    </recommendedName>
</protein>
<dbReference type="EMBL" id="SNWM01000005">
    <property type="protein sequence ID" value="TDO20104.1"/>
    <property type="molecule type" value="Genomic_DNA"/>
</dbReference>
<gene>
    <name evidence="3" type="ORF">CLV32_3863</name>
</gene>
<name>A0A4R6IDS7_9SPHI</name>
<feature type="signal peptide" evidence="2">
    <location>
        <begin position="1"/>
        <end position="24"/>
    </location>
</feature>
<evidence type="ECO:0000256" key="2">
    <source>
        <dbReference type="SAM" id="SignalP"/>
    </source>
</evidence>
<evidence type="ECO:0008006" key="5">
    <source>
        <dbReference type="Google" id="ProtNLM"/>
    </source>
</evidence>
<sequence length="72" mass="7478">MKHVIKMGCAFSFAALLFSACTMGDKGSEKVPDSLSIDTTQQSSMSSGTTTTGMDSAGADSTTKDSTTMQKK</sequence>
<feature type="region of interest" description="Disordered" evidence="1">
    <location>
        <begin position="26"/>
        <end position="72"/>
    </location>
</feature>
<organism evidence="3 4">
    <name type="scientific">Pedobacter duraquae</name>
    <dbReference type="NCBI Taxonomy" id="425511"/>
    <lineage>
        <taxon>Bacteria</taxon>
        <taxon>Pseudomonadati</taxon>
        <taxon>Bacteroidota</taxon>
        <taxon>Sphingobacteriia</taxon>
        <taxon>Sphingobacteriales</taxon>
        <taxon>Sphingobacteriaceae</taxon>
        <taxon>Pedobacter</taxon>
    </lineage>
</organism>
<feature type="chain" id="PRO_5020834622" description="Entericidin" evidence="2">
    <location>
        <begin position="25"/>
        <end position="72"/>
    </location>
</feature>
<feature type="compositionally biased region" description="Low complexity" evidence="1">
    <location>
        <begin position="38"/>
        <end position="56"/>
    </location>
</feature>
<accession>A0A4R6IDS7</accession>
<keyword evidence="2" id="KW-0732">Signal</keyword>
<feature type="compositionally biased region" description="Polar residues" evidence="1">
    <location>
        <begin position="59"/>
        <end position="72"/>
    </location>
</feature>
<evidence type="ECO:0000313" key="4">
    <source>
        <dbReference type="Proteomes" id="UP000295499"/>
    </source>
</evidence>
<evidence type="ECO:0000256" key="1">
    <source>
        <dbReference type="SAM" id="MobiDB-lite"/>
    </source>
</evidence>